<evidence type="ECO:0000313" key="2">
    <source>
        <dbReference type="EMBL" id="GAA2734242.1"/>
    </source>
</evidence>
<dbReference type="CDD" id="cd04301">
    <property type="entry name" value="NAT_SF"/>
    <property type="match status" value="1"/>
</dbReference>
<name>A0ABP6GZK1_9ACTN</name>
<organism evidence="2 3">
    <name type="scientific">Actinocorallia aurantiaca</name>
    <dbReference type="NCBI Taxonomy" id="46204"/>
    <lineage>
        <taxon>Bacteria</taxon>
        <taxon>Bacillati</taxon>
        <taxon>Actinomycetota</taxon>
        <taxon>Actinomycetes</taxon>
        <taxon>Streptosporangiales</taxon>
        <taxon>Thermomonosporaceae</taxon>
        <taxon>Actinocorallia</taxon>
    </lineage>
</organism>
<keyword evidence="3" id="KW-1185">Reference proteome</keyword>
<dbReference type="Pfam" id="PF00583">
    <property type="entry name" value="Acetyltransf_1"/>
    <property type="match status" value="1"/>
</dbReference>
<dbReference type="EMBL" id="BAAATZ010000029">
    <property type="protein sequence ID" value="GAA2734242.1"/>
    <property type="molecule type" value="Genomic_DNA"/>
</dbReference>
<evidence type="ECO:0000259" key="1">
    <source>
        <dbReference type="PROSITE" id="PS51186"/>
    </source>
</evidence>
<protein>
    <submittedName>
        <fullName evidence="2">GNAT family N-acetyltransferase</fullName>
    </submittedName>
</protein>
<gene>
    <name evidence="2" type="ORF">GCM10010439_56150</name>
</gene>
<dbReference type="SUPFAM" id="SSF55729">
    <property type="entry name" value="Acyl-CoA N-acyltransferases (Nat)"/>
    <property type="match status" value="1"/>
</dbReference>
<dbReference type="Proteomes" id="UP001501842">
    <property type="component" value="Unassembled WGS sequence"/>
</dbReference>
<dbReference type="PROSITE" id="PS51186">
    <property type="entry name" value="GNAT"/>
    <property type="match status" value="1"/>
</dbReference>
<dbReference type="InterPro" id="IPR000182">
    <property type="entry name" value="GNAT_dom"/>
</dbReference>
<reference evidence="3" key="1">
    <citation type="journal article" date="2019" name="Int. J. Syst. Evol. Microbiol.">
        <title>The Global Catalogue of Microorganisms (GCM) 10K type strain sequencing project: providing services to taxonomists for standard genome sequencing and annotation.</title>
        <authorList>
            <consortium name="The Broad Institute Genomics Platform"/>
            <consortium name="The Broad Institute Genome Sequencing Center for Infectious Disease"/>
            <person name="Wu L."/>
            <person name="Ma J."/>
        </authorList>
    </citation>
    <scope>NUCLEOTIDE SEQUENCE [LARGE SCALE GENOMIC DNA]</scope>
    <source>
        <strain evidence="3">JCM 8201</strain>
    </source>
</reference>
<comment type="caution">
    <text evidence="2">The sequence shown here is derived from an EMBL/GenBank/DDBJ whole genome shotgun (WGS) entry which is preliminary data.</text>
</comment>
<dbReference type="Gene3D" id="3.40.630.30">
    <property type="match status" value="1"/>
</dbReference>
<dbReference type="InterPro" id="IPR016181">
    <property type="entry name" value="Acyl_CoA_acyltransferase"/>
</dbReference>
<dbReference type="RefSeq" id="WP_344454590.1">
    <property type="nucleotide sequence ID" value="NZ_BAAATZ010000029.1"/>
</dbReference>
<evidence type="ECO:0000313" key="3">
    <source>
        <dbReference type="Proteomes" id="UP001501842"/>
    </source>
</evidence>
<sequence length="286" mass="30324">MMFVGRAERAGDAAPKSLRHPGPGCVIFGRMSEDLLAAYDEHLRGASLPSPGARVERDGPVLRVVGEHQGLVLGPQDLSGCDVDALIAAQAAFFGARGEAVEWKTHGHDLPADLPEKLRAAGFVAEPVETVMIGQLADVPTAPPVLDGLVIRRVGGEAIPAIVELESQVWGYDCAFVGDRLAGNLAANPDRLAVFTAESAGRVVAAGWMGLREDGVFASLWGGSTLEEWRGRGVYRALVAARAGLAAELGYRYLQVDASEDSRPILERLGFEAVTTTTPYVWSPSV</sequence>
<accession>A0ABP6GZK1</accession>
<proteinExistence type="predicted"/>
<feature type="domain" description="N-acetyltransferase" evidence="1">
    <location>
        <begin position="149"/>
        <end position="286"/>
    </location>
</feature>